<dbReference type="AlphaFoldDB" id="A0A069NC89"/>
<keyword evidence="4" id="KW-1185">Reference proteome</keyword>
<reference evidence="4" key="3">
    <citation type="journal article" date="2019" name="Int. J. Syst. Evol. Microbiol.">
        <title>The Global Catalogue of Microorganisms (GCM) 10K type strain sequencing project: providing services to taxonomists for standard genome sequencing and annotation.</title>
        <authorList>
            <consortium name="The Broad Institute Genomics Platform"/>
            <consortium name="The Broad Institute Genome Sequencing Center for Infectious Disease"/>
            <person name="Wu L."/>
            <person name="Ma J."/>
        </authorList>
    </citation>
    <scope>NUCLEOTIDE SEQUENCE [LARGE SCALE GENOMIC DNA]</scope>
    <source>
        <strain evidence="4">CGMCC 1.11013</strain>
    </source>
</reference>
<evidence type="ECO:0000313" key="1">
    <source>
        <dbReference type="EMBL" id="GGD88131.1"/>
    </source>
</evidence>
<comment type="caution">
    <text evidence="2">The sequence shown here is derived from an EMBL/GenBank/DDBJ whole genome shotgun (WGS) entry which is preliminary data.</text>
</comment>
<reference evidence="2 3" key="2">
    <citation type="submission" date="2014-03" db="EMBL/GenBank/DDBJ databases">
        <title>Draft Genome Sequences of Four Burkholderia Strains.</title>
        <authorList>
            <person name="Liu X.Y."/>
            <person name="Li C.X."/>
            <person name="Xu J.H."/>
        </authorList>
    </citation>
    <scope>NUCLEOTIDE SEQUENCE [LARGE SCALE GENOMIC DNA]</scope>
    <source>
        <strain evidence="2 3">R27</strain>
    </source>
</reference>
<reference evidence="1" key="1">
    <citation type="journal article" date="2014" name="Int. J. Syst. Evol. Microbiol.">
        <title>Complete genome of a new Firmicutes species belonging to the dominant human colonic microbiota ('Ruminococcus bicirculans') reveals two chromosomes and a selective capacity to utilize plant glucans.</title>
        <authorList>
            <consortium name="NISC Comparative Sequencing Program"/>
            <person name="Wegmann U."/>
            <person name="Louis P."/>
            <person name="Goesmann A."/>
            <person name="Henrissat B."/>
            <person name="Duncan S.H."/>
            <person name="Flint H.J."/>
        </authorList>
    </citation>
    <scope>NUCLEOTIDE SEQUENCE</scope>
    <source>
        <strain evidence="1">CGMCC 1.11013</strain>
    </source>
</reference>
<protein>
    <submittedName>
        <fullName evidence="2">Uncharacterized protein</fullName>
    </submittedName>
</protein>
<organism evidence="2 3">
    <name type="scientific">Caballeronia grimmiae</name>
    <dbReference type="NCBI Taxonomy" id="1071679"/>
    <lineage>
        <taxon>Bacteria</taxon>
        <taxon>Pseudomonadati</taxon>
        <taxon>Pseudomonadota</taxon>
        <taxon>Betaproteobacteria</taxon>
        <taxon>Burkholderiales</taxon>
        <taxon>Burkholderiaceae</taxon>
        <taxon>Caballeronia</taxon>
    </lineage>
</organism>
<evidence type="ECO:0000313" key="3">
    <source>
        <dbReference type="Proteomes" id="UP000027439"/>
    </source>
</evidence>
<dbReference type="RefSeq" id="WP_035970863.1">
    <property type="nucleotide sequence ID" value="NZ_BMEG01000010.1"/>
</dbReference>
<dbReference type="Proteomes" id="UP000027439">
    <property type="component" value="Unassembled WGS sequence"/>
</dbReference>
<dbReference type="EMBL" id="JFHE01000080">
    <property type="protein sequence ID" value="KDR25264.1"/>
    <property type="molecule type" value="Genomic_DNA"/>
</dbReference>
<evidence type="ECO:0000313" key="2">
    <source>
        <dbReference type="EMBL" id="KDR25264.1"/>
    </source>
</evidence>
<dbReference type="OrthoDB" id="9774475at2"/>
<gene>
    <name evidence="2" type="ORF">BG57_31740</name>
    <name evidence="1" type="ORF">GCM10010985_48330</name>
</gene>
<dbReference type="STRING" id="1071679.BG57_31740"/>
<sequence>MIKDEQYGHLRPLNDFRKYLLAIQWDMSLRELEGRSLSDAGYTRIQADPACSSPAAKRICR</sequence>
<evidence type="ECO:0000313" key="4">
    <source>
        <dbReference type="Proteomes" id="UP000597138"/>
    </source>
</evidence>
<dbReference type="Proteomes" id="UP000597138">
    <property type="component" value="Unassembled WGS sequence"/>
</dbReference>
<name>A0A069NC89_9BURK</name>
<proteinExistence type="predicted"/>
<reference evidence="1" key="4">
    <citation type="submission" date="2024-05" db="EMBL/GenBank/DDBJ databases">
        <authorList>
            <person name="Sun Q."/>
            <person name="Zhou Y."/>
        </authorList>
    </citation>
    <scope>NUCLEOTIDE SEQUENCE</scope>
    <source>
        <strain evidence="1">CGMCC 1.11013</strain>
    </source>
</reference>
<dbReference type="EMBL" id="BMEG01000010">
    <property type="protein sequence ID" value="GGD88131.1"/>
    <property type="molecule type" value="Genomic_DNA"/>
</dbReference>
<accession>A0A069NC89</accession>